<feature type="compositionally biased region" description="Polar residues" evidence="3">
    <location>
        <begin position="45"/>
        <end position="62"/>
    </location>
</feature>
<feature type="compositionally biased region" description="Basic and acidic residues" evidence="3">
    <location>
        <begin position="228"/>
        <end position="248"/>
    </location>
</feature>
<evidence type="ECO:0000313" key="5">
    <source>
        <dbReference type="Proteomes" id="UP001314263"/>
    </source>
</evidence>
<comment type="caution">
    <text evidence="4">The sequence shown here is derived from an EMBL/GenBank/DDBJ whole genome shotgun (WGS) entry which is preliminary data.</text>
</comment>
<evidence type="ECO:0000256" key="2">
    <source>
        <dbReference type="ARBA" id="ARBA00023054"/>
    </source>
</evidence>
<gene>
    <name evidence="4" type="ORF">CVIRNUC_008908</name>
</gene>
<dbReference type="SMART" id="SM00784">
    <property type="entry name" value="SPT2"/>
    <property type="match status" value="1"/>
</dbReference>
<dbReference type="Pfam" id="PF08243">
    <property type="entry name" value="SPT2"/>
    <property type="match status" value="1"/>
</dbReference>
<comment type="similarity">
    <text evidence="1">Belongs to the SPT2 family.</text>
</comment>
<evidence type="ECO:0000256" key="3">
    <source>
        <dbReference type="SAM" id="MobiDB-lite"/>
    </source>
</evidence>
<organism evidence="4 5">
    <name type="scientific">Coccomyxa viridis</name>
    <dbReference type="NCBI Taxonomy" id="1274662"/>
    <lineage>
        <taxon>Eukaryota</taxon>
        <taxon>Viridiplantae</taxon>
        <taxon>Chlorophyta</taxon>
        <taxon>core chlorophytes</taxon>
        <taxon>Trebouxiophyceae</taxon>
        <taxon>Trebouxiophyceae incertae sedis</taxon>
        <taxon>Coccomyxaceae</taxon>
        <taxon>Coccomyxa</taxon>
    </lineage>
</organism>
<feature type="region of interest" description="Disordered" evidence="3">
    <location>
        <begin position="228"/>
        <end position="285"/>
    </location>
</feature>
<evidence type="ECO:0000313" key="4">
    <source>
        <dbReference type="EMBL" id="CAK0785697.1"/>
    </source>
</evidence>
<name>A0AAV1IHL6_9CHLO</name>
<proteinExistence type="inferred from homology"/>
<feature type="compositionally biased region" description="Acidic residues" evidence="3">
    <location>
        <begin position="82"/>
        <end position="91"/>
    </location>
</feature>
<feature type="region of interest" description="Disordered" evidence="3">
    <location>
        <begin position="23"/>
        <end position="98"/>
    </location>
</feature>
<keyword evidence="2" id="KW-0175">Coiled coil</keyword>
<sequence>MMDIRSMSPEEIQAARMRLASRKSFFGGSVSTRADSVAPSYKIRQMNTKAAQSKSESKATSTAQQPRKPAAKRPRASADDFGSLEDDDDDEKPGPAVKVGDVWGQYLAAQSRKKAAAVVGERQAPASKRSGTISGFGKASGSRSMKARKAGKAGAAHMPGDGITHASHAPRSGGQRQASEAADDLEDDIDGFIDDDLAGESWRMELQQITGYDPKKFAPVRDDRRMVASKLEMDREERLSKRVGRQDDERAEEEERAYRELKLKKKEKLRAKGPKRGSGGGPLWA</sequence>
<dbReference type="EMBL" id="CAUYUE010000013">
    <property type="protein sequence ID" value="CAK0785697.1"/>
    <property type="molecule type" value="Genomic_DNA"/>
</dbReference>
<evidence type="ECO:0000256" key="1">
    <source>
        <dbReference type="ARBA" id="ARBA00006461"/>
    </source>
</evidence>
<feature type="compositionally biased region" description="Gly residues" evidence="3">
    <location>
        <begin position="276"/>
        <end position="285"/>
    </location>
</feature>
<keyword evidence="5" id="KW-1185">Reference proteome</keyword>
<accession>A0AAV1IHL6</accession>
<feature type="compositionally biased region" description="Basic residues" evidence="3">
    <location>
        <begin position="262"/>
        <end position="275"/>
    </location>
</feature>
<dbReference type="AlphaFoldDB" id="A0AAV1IHL6"/>
<protein>
    <submittedName>
        <fullName evidence="4">Uncharacterized protein</fullName>
    </submittedName>
</protein>
<dbReference type="Proteomes" id="UP001314263">
    <property type="component" value="Unassembled WGS sequence"/>
</dbReference>
<feature type="region of interest" description="Disordered" evidence="3">
    <location>
        <begin position="113"/>
        <end position="187"/>
    </location>
</feature>
<reference evidence="4 5" key="1">
    <citation type="submission" date="2023-10" db="EMBL/GenBank/DDBJ databases">
        <authorList>
            <person name="Maclean D."/>
            <person name="Macfadyen A."/>
        </authorList>
    </citation>
    <scope>NUCLEOTIDE SEQUENCE [LARGE SCALE GENOMIC DNA]</scope>
</reference>
<dbReference type="InterPro" id="IPR013256">
    <property type="entry name" value="Chromatin_SPT2"/>
</dbReference>